<dbReference type="SUPFAM" id="SSF55658">
    <property type="entry name" value="L9 N-domain-like"/>
    <property type="match status" value="1"/>
</dbReference>
<dbReference type="GO" id="GO:0019843">
    <property type="term" value="F:rRNA binding"/>
    <property type="evidence" value="ECO:0007669"/>
    <property type="project" value="UniProtKB-UniRule"/>
</dbReference>
<dbReference type="PANTHER" id="PTHR21368">
    <property type="entry name" value="50S RIBOSOMAL PROTEIN L9"/>
    <property type="match status" value="1"/>
</dbReference>
<proteinExistence type="inferred from homology"/>
<dbReference type="InterPro" id="IPR020594">
    <property type="entry name" value="Ribosomal_bL9_bac/chp"/>
</dbReference>
<keyword evidence="11" id="KW-1185">Reference proteome</keyword>
<comment type="similarity">
    <text evidence="1 7">Belongs to the bacterial ribosomal protein bL9 family.</text>
</comment>
<gene>
    <name evidence="7 10" type="primary">rplI</name>
    <name evidence="10" type="ORF">WEOB_188</name>
</gene>
<evidence type="ECO:0000313" key="11">
    <source>
        <dbReference type="Proteomes" id="UP000242753"/>
    </source>
</evidence>
<evidence type="ECO:0000256" key="2">
    <source>
        <dbReference type="ARBA" id="ARBA00022730"/>
    </source>
</evidence>
<dbReference type="Pfam" id="PF03948">
    <property type="entry name" value="Ribosomal_L9_C"/>
    <property type="match status" value="1"/>
</dbReference>
<dbReference type="InterPro" id="IPR000244">
    <property type="entry name" value="Ribosomal_bL9"/>
</dbReference>
<accession>A0A0H5C5C4</accession>
<feature type="domain" description="Large ribosomal subunit protein bL9 C-terminal" evidence="9">
    <location>
        <begin position="64"/>
        <end position="150"/>
    </location>
</feature>
<dbReference type="NCBIfam" id="TIGR00158">
    <property type="entry name" value="L9"/>
    <property type="match status" value="1"/>
</dbReference>
<dbReference type="Proteomes" id="UP000242753">
    <property type="component" value="Chromosome I"/>
</dbReference>
<evidence type="ECO:0000256" key="1">
    <source>
        <dbReference type="ARBA" id="ARBA00010605"/>
    </source>
</evidence>
<evidence type="ECO:0000313" key="10">
    <source>
        <dbReference type="EMBL" id="CEN32141.1"/>
    </source>
</evidence>
<dbReference type="GO" id="GO:1990904">
    <property type="term" value="C:ribonucleoprotein complex"/>
    <property type="evidence" value="ECO:0007669"/>
    <property type="project" value="UniProtKB-KW"/>
</dbReference>
<keyword evidence="3 7" id="KW-0694">RNA-binding</keyword>
<evidence type="ECO:0000259" key="9">
    <source>
        <dbReference type="Pfam" id="PF03948"/>
    </source>
</evidence>
<dbReference type="GO" id="GO:0005840">
    <property type="term" value="C:ribosome"/>
    <property type="evidence" value="ECO:0007669"/>
    <property type="project" value="UniProtKB-KW"/>
</dbReference>
<feature type="domain" description="Ribosomal protein L9" evidence="8">
    <location>
        <begin position="1"/>
        <end position="47"/>
    </location>
</feature>
<sequence length="153" mass="17401">MKVILLEKILKLGDLWDQVLVKTGYARNFLFPKGKAVLANEKNIKYFMNRKKELAYKLKSSYLDAKKRVNEINKLGGSVTIKSRVSNNETGKLFGSVNEQDISKAMKNLGVNISKKEICLPDGVFNYTGSYNIIFQFHSKVFVNFSVIVVNKE</sequence>
<keyword evidence="4 7" id="KW-0689">Ribosomal protein</keyword>
<evidence type="ECO:0000259" key="8">
    <source>
        <dbReference type="Pfam" id="PF01281"/>
    </source>
</evidence>
<dbReference type="SUPFAM" id="SSF55653">
    <property type="entry name" value="Ribosomal protein L9 C-domain"/>
    <property type="match status" value="1"/>
</dbReference>
<dbReference type="InterPro" id="IPR036791">
    <property type="entry name" value="Ribosomal_bL9_C_sf"/>
</dbReference>
<reference evidence="11" key="1">
    <citation type="submission" date="2015-01" db="EMBL/GenBank/DDBJ databases">
        <authorList>
            <person name="Manzano-Marin A."/>
            <person name="Manzano-Marin A."/>
        </authorList>
    </citation>
    <scope>NUCLEOTIDE SEQUENCE [LARGE SCALE GENOMIC DNA]</scope>
    <source>
        <strain evidence="11">obscurior</strain>
    </source>
</reference>
<comment type="function">
    <text evidence="7">Binds to the 23S rRNA.</text>
</comment>
<evidence type="ECO:0000256" key="5">
    <source>
        <dbReference type="ARBA" id="ARBA00023274"/>
    </source>
</evidence>
<dbReference type="Pfam" id="PF01281">
    <property type="entry name" value="Ribosomal_L9_N"/>
    <property type="match status" value="1"/>
</dbReference>
<dbReference type="GO" id="GO:0006412">
    <property type="term" value="P:translation"/>
    <property type="evidence" value="ECO:0007669"/>
    <property type="project" value="UniProtKB-UniRule"/>
</dbReference>
<dbReference type="GO" id="GO:0003735">
    <property type="term" value="F:structural constituent of ribosome"/>
    <property type="evidence" value="ECO:0007669"/>
    <property type="project" value="InterPro"/>
</dbReference>
<organism evidence="10 11">
    <name type="scientific">Candidatus Westeberhardia cardiocondylae</name>
    <dbReference type="NCBI Taxonomy" id="1594731"/>
    <lineage>
        <taxon>Bacteria</taxon>
        <taxon>Pseudomonadati</taxon>
        <taxon>Pseudomonadota</taxon>
        <taxon>Gammaproteobacteria</taxon>
        <taxon>Enterobacterales</taxon>
        <taxon>Enterobacteriaceae</taxon>
        <taxon>ant endosymbionts</taxon>
        <taxon>Candidatus Westeberhardia</taxon>
    </lineage>
</organism>
<dbReference type="KEGG" id="wca:WEOB_188"/>
<dbReference type="STRING" id="1594731.WEOB_188"/>
<evidence type="ECO:0000256" key="3">
    <source>
        <dbReference type="ARBA" id="ARBA00022884"/>
    </source>
</evidence>
<keyword evidence="5 7" id="KW-0687">Ribonucleoprotein</keyword>
<dbReference type="RefSeq" id="WP_281264034.1">
    <property type="nucleotide sequence ID" value="NZ_LN774881.1"/>
</dbReference>
<dbReference type="AlphaFoldDB" id="A0A0H5C5C4"/>
<evidence type="ECO:0000256" key="7">
    <source>
        <dbReference type="HAMAP-Rule" id="MF_00503"/>
    </source>
</evidence>
<dbReference type="HAMAP" id="MF_00503">
    <property type="entry name" value="Ribosomal_bL9"/>
    <property type="match status" value="1"/>
</dbReference>
<name>A0A0H5C5C4_9ENTR</name>
<keyword evidence="2 7" id="KW-0699">rRNA-binding</keyword>
<dbReference type="InterPro" id="IPR020070">
    <property type="entry name" value="Ribosomal_bL9_N"/>
</dbReference>
<dbReference type="Gene3D" id="3.40.5.10">
    <property type="entry name" value="Ribosomal protein L9, N-terminal domain"/>
    <property type="match status" value="1"/>
</dbReference>
<evidence type="ECO:0000256" key="6">
    <source>
        <dbReference type="ARBA" id="ARBA00035292"/>
    </source>
</evidence>
<dbReference type="Gene3D" id="3.10.430.100">
    <property type="entry name" value="Ribosomal protein L9, C-terminal domain"/>
    <property type="match status" value="1"/>
</dbReference>
<evidence type="ECO:0000256" key="4">
    <source>
        <dbReference type="ARBA" id="ARBA00022980"/>
    </source>
</evidence>
<dbReference type="PATRIC" id="fig|1594731.3.peg.177"/>
<dbReference type="EMBL" id="LN774881">
    <property type="protein sequence ID" value="CEN32141.1"/>
    <property type="molecule type" value="Genomic_DNA"/>
</dbReference>
<dbReference type="InterPro" id="IPR020069">
    <property type="entry name" value="Ribosomal_bL9_C"/>
</dbReference>
<dbReference type="InterPro" id="IPR036935">
    <property type="entry name" value="Ribosomal_bL9_N_sf"/>
</dbReference>
<protein>
    <recommendedName>
        <fullName evidence="6 7">Large ribosomal subunit protein bL9</fullName>
    </recommendedName>
</protein>
<dbReference type="InterPro" id="IPR009027">
    <property type="entry name" value="Ribosomal_bL9/RNase_H1_N"/>
</dbReference>